<dbReference type="InterPro" id="IPR011006">
    <property type="entry name" value="CheY-like_superfamily"/>
</dbReference>
<dbReference type="AlphaFoldDB" id="A0A376AFK7"/>
<name>A0A376AFK7_9HYPH</name>
<dbReference type="PROSITE" id="PS50110">
    <property type="entry name" value="RESPONSE_REGULATORY"/>
    <property type="match status" value="2"/>
</dbReference>
<sequence length="444" mass="49199">MSKPSELSAGSVASARKRAHVLVIEDSRTFSSLLCHRFEHEHGYLVTHCASTKALRDAAGRADQPFDAAVVDLNLPDSPDGQILDEVVAMGVPAVVFTADFNRHMRERLVERGVADYVIKNNERAVDMVVSAVARILDNRHVRVLVVDDVASARKMLVDLLNVQQFQVFEATTGSEALDMLVRHPGIDMVITDYNMPDMDGYELTRRIRREHGSDRLRIIGISSSADRLLSASFLKAGANDFVYRPFVVEELQCRIGHNIETLSQIRQLRLAAFSDYLTGLRNRRHFFDEGPARIATCLERDEACSMAMLDIDHFKQLNDSYGHEVGDRVLKAVAARLSDLVDNTDHLLARLGGEEFGILLSGMDSEAASAFCEIVRSSVAELRVAHADIDISVTASIGVAEVAGLENFSNYLNAADQFLYLAKRYGRNRVYSDNTLLKMAIGG</sequence>
<reference evidence="7" key="1">
    <citation type="submission" date="2018-07" db="EMBL/GenBank/DDBJ databases">
        <authorList>
            <person name="Peiro R."/>
            <person name="Begona"/>
            <person name="Cbmso G."/>
            <person name="Lopez M."/>
            <person name="Gonzalez S."/>
        </authorList>
    </citation>
    <scope>NUCLEOTIDE SEQUENCE [LARGE SCALE GENOMIC DNA]</scope>
</reference>
<dbReference type="GO" id="GO:1902201">
    <property type="term" value="P:negative regulation of bacterial-type flagellum-dependent cell motility"/>
    <property type="evidence" value="ECO:0007669"/>
    <property type="project" value="TreeGrafter"/>
</dbReference>
<dbReference type="Proteomes" id="UP000254764">
    <property type="component" value="Unassembled WGS sequence"/>
</dbReference>
<comment type="catalytic activity">
    <reaction evidence="2">
        <text>2 GTP = 3',3'-c-di-GMP + 2 diphosphate</text>
        <dbReference type="Rhea" id="RHEA:24898"/>
        <dbReference type="ChEBI" id="CHEBI:33019"/>
        <dbReference type="ChEBI" id="CHEBI:37565"/>
        <dbReference type="ChEBI" id="CHEBI:58805"/>
        <dbReference type="EC" id="2.7.7.65"/>
    </reaction>
</comment>
<evidence type="ECO:0000259" key="4">
    <source>
        <dbReference type="PROSITE" id="PS50110"/>
    </source>
</evidence>
<gene>
    <name evidence="6" type="ORF">RHIZ70_2145</name>
</gene>
<dbReference type="STRING" id="1336235.GCA_000518785_00528"/>
<dbReference type="GO" id="GO:0000160">
    <property type="term" value="P:phosphorelay signal transduction system"/>
    <property type="evidence" value="ECO:0007669"/>
    <property type="project" value="InterPro"/>
</dbReference>
<dbReference type="CDD" id="cd17544">
    <property type="entry name" value="REC_2_GGDEF"/>
    <property type="match status" value="1"/>
</dbReference>
<dbReference type="GO" id="GO:0043709">
    <property type="term" value="P:cell adhesion involved in single-species biofilm formation"/>
    <property type="evidence" value="ECO:0007669"/>
    <property type="project" value="TreeGrafter"/>
</dbReference>
<evidence type="ECO:0000256" key="2">
    <source>
        <dbReference type="ARBA" id="ARBA00034247"/>
    </source>
</evidence>
<dbReference type="RefSeq" id="WP_115669226.1">
    <property type="nucleotide sequence ID" value="NZ_UEYP01000002.1"/>
</dbReference>
<evidence type="ECO:0000313" key="7">
    <source>
        <dbReference type="Proteomes" id="UP000254764"/>
    </source>
</evidence>
<dbReference type="NCBIfam" id="TIGR00254">
    <property type="entry name" value="GGDEF"/>
    <property type="match status" value="1"/>
</dbReference>
<dbReference type="Pfam" id="PF00072">
    <property type="entry name" value="Response_reg"/>
    <property type="match status" value="2"/>
</dbReference>
<dbReference type="SUPFAM" id="SSF52172">
    <property type="entry name" value="CheY-like"/>
    <property type="match status" value="2"/>
</dbReference>
<organism evidence="6 7">
    <name type="scientific">Ciceribacter selenitireducens ATCC BAA-1503</name>
    <dbReference type="NCBI Taxonomy" id="1336235"/>
    <lineage>
        <taxon>Bacteria</taxon>
        <taxon>Pseudomonadati</taxon>
        <taxon>Pseudomonadota</taxon>
        <taxon>Alphaproteobacteria</taxon>
        <taxon>Hyphomicrobiales</taxon>
        <taxon>Rhizobiaceae</taxon>
        <taxon>Ciceribacter</taxon>
    </lineage>
</organism>
<keyword evidence="3" id="KW-0597">Phosphoprotein</keyword>
<dbReference type="SMART" id="SM00267">
    <property type="entry name" value="GGDEF"/>
    <property type="match status" value="1"/>
</dbReference>
<protein>
    <recommendedName>
        <fullName evidence="1">diguanylate cyclase</fullName>
        <ecNumber evidence="1">2.7.7.65</ecNumber>
    </recommendedName>
</protein>
<feature type="modified residue" description="4-aspartylphosphate" evidence="3">
    <location>
        <position position="72"/>
    </location>
</feature>
<evidence type="ECO:0000259" key="5">
    <source>
        <dbReference type="PROSITE" id="PS50887"/>
    </source>
</evidence>
<dbReference type="InterPro" id="IPR001789">
    <property type="entry name" value="Sig_transdc_resp-reg_receiver"/>
</dbReference>
<feature type="domain" description="Response regulatory" evidence="4">
    <location>
        <begin position="20"/>
        <end position="135"/>
    </location>
</feature>
<accession>A0A376AFK7</accession>
<proteinExistence type="predicted"/>
<dbReference type="GO" id="GO:0005886">
    <property type="term" value="C:plasma membrane"/>
    <property type="evidence" value="ECO:0007669"/>
    <property type="project" value="TreeGrafter"/>
</dbReference>
<dbReference type="SUPFAM" id="SSF55073">
    <property type="entry name" value="Nucleotide cyclase"/>
    <property type="match status" value="1"/>
</dbReference>
<dbReference type="InterPro" id="IPR000160">
    <property type="entry name" value="GGDEF_dom"/>
</dbReference>
<dbReference type="GO" id="GO:0052621">
    <property type="term" value="F:diguanylate cyclase activity"/>
    <property type="evidence" value="ECO:0007669"/>
    <property type="project" value="UniProtKB-EC"/>
</dbReference>
<dbReference type="PANTHER" id="PTHR45138:SF9">
    <property type="entry name" value="DIGUANYLATE CYCLASE DGCM-RELATED"/>
    <property type="match status" value="1"/>
</dbReference>
<dbReference type="FunFam" id="3.30.70.270:FF:000001">
    <property type="entry name" value="Diguanylate cyclase domain protein"/>
    <property type="match status" value="1"/>
</dbReference>
<dbReference type="PROSITE" id="PS50887">
    <property type="entry name" value="GGDEF"/>
    <property type="match status" value="1"/>
</dbReference>
<dbReference type="Pfam" id="PF00990">
    <property type="entry name" value="GGDEF"/>
    <property type="match status" value="1"/>
</dbReference>
<feature type="modified residue" description="4-aspartylphosphate" evidence="3">
    <location>
        <position position="193"/>
    </location>
</feature>
<feature type="domain" description="Response regulatory" evidence="4">
    <location>
        <begin position="143"/>
        <end position="260"/>
    </location>
</feature>
<evidence type="ECO:0000256" key="3">
    <source>
        <dbReference type="PROSITE-ProRule" id="PRU00169"/>
    </source>
</evidence>
<dbReference type="EC" id="2.7.7.65" evidence="1"/>
<dbReference type="Gene3D" id="3.30.70.270">
    <property type="match status" value="1"/>
</dbReference>
<dbReference type="OrthoDB" id="9812260at2"/>
<feature type="domain" description="GGDEF" evidence="5">
    <location>
        <begin position="303"/>
        <end position="436"/>
    </location>
</feature>
<dbReference type="SMART" id="SM00448">
    <property type="entry name" value="REC"/>
    <property type="match status" value="2"/>
</dbReference>
<dbReference type="Gene3D" id="3.40.50.2300">
    <property type="match status" value="2"/>
</dbReference>
<dbReference type="InterPro" id="IPR050469">
    <property type="entry name" value="Diguanylate_Cyclase"/>
</dbReference>
<dbReference type="PANTHER" id="PTHR45138">
    <property type="entry name" value="REGULATORY COMPONENTS OF SENSORY TRANSDUCTION SYSTEM"/>
    <property type="match status" value="1"/>
</dbReference>
<evidence type="ECO:0000256" key="1">
    <source>
        <dbReference type="ARBA" id="ARBA00012528"/>
    </source>
</evidence>
<dbReference type="InterPro" id="IPR029787">
    <property type="entry name" value="Nucleotide_cyclase"/>
</dbReference>
<dbReference type="InterPro" id="IPR043128">
    <property type="entry name" value="Rev_trsase/Diguanyl_cyclase"/>
</dbReference>
<dbReference type="EMBL" id="UEYP01000002">
    <property type="protein sequence ID" value="SSC66437.1"/>
    <property type="molecule type" value="Genomic_DNA"/>
</dbReference>
<evidence type="ECO:0000313" key="6">
    <source>
        <dbReference type="EMBL" id="SSC66437.1"/>
    </source>
</evidence>
<dbReference type="CDD" id="cd01949">
    <property type="entry name" value="GGDEF"/>
    <property type="match status" value="1"/>
</dbReference>
<keyword evidence="7" id="KW-1185">Reference proteome</keyword>